<evidence type="ECO:0000313" key="4">
    <source>
        <dbReference type="Proteomes" id="UP001589532"/>
    </source>
</evidence>
<sequence length="287" mass="30169">MPQFDTSTTADDVLAGVDLTGRLAIVTGGASGIGLATTQALARAGATVVAAVRDPAAARLSDVEVRRLDLADLDQVAEFAAAFTTVDILIANAGVMACPETRVGSGWELQFAVNHLGHFALVHHLWPALRRAAAARVVVVSSGLSPDGPIRWDDLFFATDAYDRWSAYAQSKAANALFAAHLDVLGRPHGIRASSVHPGAILTPLQRHLTHDEMRAAGWIDEHGRPADYFKTPAQGAATQVWAAVTEDLGGVHCADCAVTPFRANPADAARLWAMSATLTGLPASIE</sequence>
<organism evidence="3 4">
    <name type="scientific">Nonomuraea helvata</name>
    <dbReference type="NCBI Taxonomy" id="37484"/>
    <lineage>
        <taxon>Bacteria</taxon>
        <taxon>Bacillati</taxon>
        <taxon>Actinomycetota</taxon>
        <taxon>Actinomycetes</taxon>
        <taxon>Streptosporangiales</taxon>
        <taxon>Streptosporangiaceae</taxon>
        <taxon>Nonomuraea</taxon>
    </lineage>
</organism>
<keyword evidence="2" id="KW-0560">Oxidoreductase</keyword>
<dbReference type="PRINTS" id="PR00081">
    <property type="entry name" value="GDHRDH"/>
</dbReference>
<dbReference type="Pfam" id="PF00106">
    <property type="entry name" value="adh_short"/>
    <property type="match status" value="1"/>
</dbReference>
<evidence type="ECO:0000256" key="2">
    <source>
        <dbReference type="ARBA" id="ARBA00023002"/>
    </source>
</evidence>
<dbReference type="EMBL" id="JBHMBW010000011">
    <property type="protein sequence ID" value="MFB9624153.1"/>
    <property type="molecule type" value="Genomic_DNA"/>
</dbReference>
<dbReference type="RefSeq" id="WP_344995845.1">
    <property type="nucleotide sequence ID" value="NZ_BAAAXV010000008.1"/>
</dbReference>
<dbReference type="Gene3D" id="3.40.50.720">
    <property type="entry name" value="NAD(P)-binding Rossmann-like Domain"/>
    <property type="match status" value="1"/>
</dbReference>
<dbReference type="SUPFAM" id="SSF51735">
    <property type="entry name" value="NAD(P)-binding Rossmann-fold domains"/>
    <property type="match status" value="1"/>
</dbReference>
<comment type="caution">
    <text evidence="3">The sequence shown here is derived from an EMBL/GenBank/DDBJ whole genome shotgun (WGS) entry which is preliminary data.</text>
</comment>
<protein>
    <submittedName>
        <fullName evidence="3">SDR family NAD(P)-dependent oxidoreductase</fullName>
    </submittedName>
</protein>
<dbReference type="InterPro" id="IPR002347">
    <property type="entry name" value="SDR_fam"/>
</dbReference>
<dbReference type="Proteomes" id="UP001589532">
    <property type="component" value="Unassembled WGS sequence"/>
</dbReference>
<accession>A0ABV5S034</accession>
<dbReference type="InterPro" id="IPR036291">
    <property type="entry name" value="NAD(P)-bd_dom_sf"/>
</dbReference>
<evidence type="ECO:0000256" key="1">
    <source>
        <dbReference type="ARBA" id="ARBA00006484"/>
    </source>
</evidence>
<dbReference type="PANTHER" id="PTHR24320">
    <property type="entry name" value="RETINOL DEHYDROGENASE"/>
    <property type="match status" value="1"/>
</dbReference>
<reference evidence="3 4" key="1">
    <citation type="submission" date="2024-09" db="EMBL/GenBank/DDBJ databases">
        <authorList>
            <person name="Sun Q."/>
            <person name="Mori K."/>
        </authorList>
    </citation>
    <scope>NUCLEOTIDE SEQUENCE [LARGE SCALE GENOMIC DNA]</scope>
    <source>
        <strain evidence="3 4">JCM 3143</strain>
    </source>
</reference>
<dbReference type="PANTHER" id="PTHR24320:SF148">
    <property type="entry name" value="NAD(P)-BINDING ROSSMANN-FOLD SUPERFAMILY PROTEIN"/>
    <property type="match status" value="1"/>
</dbReference>
<keyword evidence="4" id="KW-1185">Reference proteome</keyword>
<comment type="similarity">
    <text evidence="1">Belongs to the short-chain dehydrogenases/reductases (SDR) family.</text>
</comment>
<name>A0ABV5S034_9ACTN</name>
<evidence type="ECO:0000313" key="3">
    <source>
        <dbReference type="EMBL" id="MFB9624153.1"/>
    </source>
</evidence>
<proteinExistence type="inferred from homology"/>
<gene>
    <name evidence="3" type="ORF">ACFFSA_13785</name>
</gene>